<sequence length="365" mass="41531">MTCDAPIRHLLTVIITTSPTPSAPSTELISSILDSFDRHCPALTACNVIVVFDAFDQIVPTARLKKGQVTPQQAANFNAYKENVKDLILQKYHHDAATAIFTPRDATAEYGSPCDPQNAVDYTISETPDNKITFIEPSRRLGFGLAVRSALRVTQTPHVWVQQHDWALVADLPIEPLLQIMQTHDSDPEAPIKYVCLSAVRMLSYANSADVMRFPALRDLSSSLTRDYEAPSHPHVKVPLTPMYFWHDKPHIASTAHYLERVFPTRLAMLRGDFIEDKIGQRARAQMKDRLWPKWATWLYYPDSGKQLCLRHLQGRTWEGTTRQADRAAMWRQKNEANRVPEKEVSAKVDEMQDLSLYIDEDEHV</sequence>
<dbReference type="AlphaFoldDB" id="A0A9W8RVK2"/>
<comment type="caution">
    <text evidence="1">The sequence shown here is derived from an EMBL/GenBank/DDBJ whole genome shotgun (WGS) entry which is preliminary data.</text>
</comment>
<organism evidence="1 2">
    <name type="scientific">Fusarium torreyae</name>
    <dbReference type="NCBI Taxonomy" id="1237075"/>
    <lineage>
        <taxon>Eukaryota</taxon>
        <taxon>Fungi</taxon>
        <taxon>Dikarya</taxon>
        <taxon>Ascomycota</taxon>
        <taxon>Pezizomycotina</taxon>
        <taxon>Sordariomycetes</taxon>
        <taxon>Hypocreomycetidae</taxon>
        <taxon>Hypocreales</taxon>
        <taxon>Nectriaceae</taxon>
        <taxon>Fusarium</taxon>
    </lineage>
</organism>
<reference evidence="1" key="1">
    <citation type="submission" date="2022-09" db="EMBL/GenBank/DDBJ databases">
        <title>Fusarium specimens isolated from Avocado Roots.</title>
        <authorList>
            <person name="Stajich J."/>
            <person name="Roper C."/>
            <person name="Heimlech-Rivalta G."/>
        </authorList>
    </citation>
    <scope>NUCLEOTIDE SEQUENCE</scope>
    <source>
        <strain evidence="1">CF00136</strain>
    </source>
</reference>
<proteinExistence type="predicted"/>
<protein>
    <submittedName>
        <fullName evidence="1">Uncharacterized protein</fullName>
    </submittedName>
</protein>
<keyword evidence="2" id="KW-1185">Reference proteome</keyword>
<name>A0A9W8RVK2_9HYPO</name>
<evidence type="ECO:0000313" key="1">
    <source>
        <dbReference type="EMBL" id="KAJ4256135.1"/>
    </source>
</evidence>
<evidence type="ECO:0000313" key="2">
    <source>
        <dbReference type="Proteomes" id="UP001152049"/>
    </source>
</evidence>
<gene>
    <name evidence="1" type="ORF">NW762_009211</name>
</gene>
<dbReference type="Proteomes" id="UP001152049">
    <property type="component" value="Unassembled WGS sequence"/>
</dbReference>
<accession>A0A9W8RVK2</accession>
<dbReference type="OrthoDB" id="414322at2759"/>
<dbReference type="EMBL" id="JAOQAZ010000019">
    <property type="protein sequence ID" value="KAJ4256135.1"/>
    <property type="molecule type" value="Genomic_DNA"/>
</dbReference>